<evidence type="ECO:0000313" key="1">
    <source>
        <dbReference type="EMBL" id="GAA3944590.1"/>
    </source>
</evidence>
<evidence type="ECO:0000313" key="2">
    <source>
        <dbReference type="Proteomes" id="UP001501565"/>
    </source>
</evidence>
<dbReference type="EMBL" id="BAABBN010000017">
    <property type="protein sequence ID" value="GAA3944590.1"/>
    <property type="molecule type" value="Genomic_DNA"/>
</dbReference>
<dbReference type="PANTHER" id="PTHR17985:SF8">
    <property type="entry name" value="TRANSPORT AND GOLGI ORGANIZATION PROTEIN 2 HOMOLOG"/>
    <property type="match status" value="1"/>
</dbReference>
<comment type="caution">
    <text evidence="1">The sequence shown here is derived from an EMBL/GenBank/DDBJ whole genome shotgun (WGS) entry which is preliminary data.</text>
</comment>
<name>A0ABP7NGF0_9GAMM</name>
<reference evidence="2" key="1">
    <citation type="journal article" date="2019" name="Int. J. Syst. Evol. Microbiol.">
        <title>The Global Catalogue of Microorganisms (GCM) 10K type strain sequencing project: providing services to taxonomists for standard genome sequencing and annotation.</title>
        <authorList>
            <consortium name="The Broad Institute Genomics Platform"/>
            <consortium name="The Broad Institute Genome Sequencing Center for Infectious Disease"/>
            <person name="Wu L."/>
            <person name="Ma J."/>
        </authorList>
    </citation>
    <scope>NUCLEOTIDE SEQUENCE [LARGE SCALE GENOMIC DNA]</scope>
    <source>
        <strain evidence="2">JCM 17551</strain>
    </source>
</reference>
<dbReference type="Pfam" id="PF05742">
    <property type="entry name" value="TANGO2"/>
    <property type="match status" value="1"/>
</dbReference>
<accession>A0ABP7NGF0</accession>
<gene>
    <name evidence="1" type="ORF">GCM10022277_45360</name>
</gene>
<dbReference type="Proteomes" id="UP001501565">
    <property type="component" value="Unassembled WGS sequence"/>
</dbReference>
<sequence>MCLITFAYKVHPEYPLIMVANRDEFHHRQAHPAHWWPDAPSVVAGKDLSEGGSWMAADHYGRLIALTNIRIGRAAQPENALSRGKIVADYIVQQTPASQYLSHLSDRCHIFRPFNLLIYENQKMFYCSSLNQGFNALPPGIYGLSNAFLDTPWPKLQAAKSHLQRAIVEDQINPDTLTETLSDRTPYAYELLPDTGIPQQHEHLLSSAFITSPSYGTRCTSVFWQDQKNKCYFRESNWFASGALASQQEFSWNPKPFKQLSSPNAQSSPLIL</sequence>
<dbReference type="PANTHER" id="PTHR17985">
    <property type="entry name" value="SER/THR-RICH PROTEIN T10 IN DGCR REGION"/>
    <property type="match status" value="1"/>
</dbReference>
<dbReference type="InterPro" id="IPR008551">
    <property type="entry name" value="TANGO2"/>
</dbReference>
<proteinExistence type="predicted"/>
<protein>
    <submittedName>
        <fullName evidence="1">NRDE family protein</fullName>
    </submittedName>
</protein>
<keyword evidence="2" id="KW-1185">Reference proteome</keyword>
<dbReference type="RefSeq" id="WP_344800963.1">
    <property type="nucleotide sequence ID" value="NZ_BAABBN010000017.1"/>
</dbReference>
<organism evidence="1 2">
    <name type="scientific">Litoribacillus peritrichatus</name>
    <dbReference type="NCBI Taxonomy" id="718191"/>
    <lineage>
        <taxon>Bacteria</taxon>
        <taxon>Pseudomonadati</taxon>
        <taxon>Pseudomonadota</taxon>
        <taxon>Gammaproteobacteria</taxon>
        <taxon>Oceanospirillales</taxon>
        <taxon>Oceanospirillaceae</taxon>
        <taxon>Litoribacillus</taxon>
    </lineage>
</organism>